<evidence type="ECO:0000313" key="4">
    <source>
        <dbReference type="Proteomes" id="UP000254956"/>
    </source>
</evidence>
<feature type="transmembrane region" description="Helical" evidence="1">
    <location>
        <begin position="58"/>
        <end position="79"/>
    </location>
</feature>
<feature type="transmembrane region" description="Helical" evidence="1">
    <location>
        <begin position="123"/>
        <end position="143"/>
    </location>
</feature>
<dbReference type="AlphaFoldDB" id="A0A380CC07"/>
<keyword evidence="1" id="KW-0812">Transmembrane</keyword>
<dbReference type="Proteomes" id="UP000254956">
    <property type="component" value="Unassembled WGS sequence"/>
</dbReference>
<reference evidence="2 5" key="2">
    <citation type="submission" date="2019-07" db="EMBL/GenBank/DDBJ databases">
        <title>Whole genome shotgun sequence of Staphylococcus arlettae NBRC 109765.</title>
        <authorList>
            <person name="Hosoyama A."/>
            <person name="Uohara A."/>
            <person name="Ohji S."/>
            <person name="Ichikawa N."/>
        </authorList>
    </citation>
    <scope>NUCLEOTIDE SEQUENCE [LARGE SCALE GENOMIC DNA]</scope>
    <source>
        <strain evidence="2 5">NBRC 109765</strain>
    </source>
</reference>
<dbReference type="EMBL" id="UGZE01000001">
    <property type="protein sequence ID" value="SUJ16858.1"/>
    <property type="molecule type" value="Genomic_DNA"/>
</dbReference>
<keyword evidence="1" id="KW-0472">Membrane</keyword>
<evidence type="ECO:0000313" key="5">
    <source>
        <dbReference type="Proteomes" id="UP000321598"/>
    </source>
</evidence>
<dbReference type="Proteomes" id="UP000321598">
    <property type="component" value="Unassembled WGS sequence"/>
</dbReference>
<protein>
    <submittedName>
        <fullName evidence="3">Hypothetical phage membrane protein</fullName>
    </submittedName>
</protein>
<feature type="transmembrane region" description="Helical" evidence="1">
    <location>
        <begin position="15"/>
        <end position="38"/>
    </location>
</feature>
<evidence type="ECO:0000256" key="1">
    <source>
        <dbReference type="SAM" id="Phobius"/>
    </source>
</evidence>
<dbReference type="OrthoDB" id="2396314at2"/>
<dbReference type="RefSeq" id="WP_103387776.1">
    <property type="nucleotide sequence ID" value="NZ_BKAV01000021.1"/>
</dbReference>
<organism evidence="3 4">
    <name type="scientific">Staphylococcus arlettae</name>
    <dbReference type="NCBI Taxonomy" id="29378"/>
    <lineage>
        <taxon>Bacteria</taxon>
        <taxon>Bacillati</taxon>
        <taxon>Bacillota</taxon>
        <taxon>Bacilli</taxon>
        <taxon>Bacillales</taxon>
        <taxon>Staphylococcaceae</taxon>
        <taxon>Staphylococcus</taxon>
    </lineage>
</organism>
<gene>
    <name evidence="3" type="ORF">NCTC12413_01100</name>
    <name evidence="2" type="ORF">SAR03_18260</name>
</gene>
<sequence>MKKILSVDKLETKEIILILQSILLGATITGRGVLWFTSQETVLSDSPFYAALHQIMPIWLWGLIIMITGIVYTASALFVTTMDHSTKYHMFTFIGGGTSSVFYFIMTSAGMYNNLNWLTPFNFLILTVWTGVLAFVGGAEIYARRK</sequence>
<keyword evidence="5" id="KW-1185">Reference proteome</keyword>
<proteinExistence type="predicted"/>
<keyword evidence="1" id="KW-1133">Transmembrane helix</keyword>
<name>A0A380CC07_9STAP</name>
<accession>A0A380CC07</accession>
<evidence type="ECO:0000313" key="3">
    <source>
        <dbReference type="EMBL" id="SUJ16858.1"/>
    </source>
</evidence>
<evidence type="ECO:0000313" key="2">
    <source>
        <dbReference type="EMBL" id="GEQ00789.1"/>
    </source>
</evidence>
<dbReference type="EMBL" id="BKAV01000021">
    <property type="protein sequence ID" value="GEQ00789.1"/>
    <property type="molecule type" value="Genomic_DNA"/>
</dbReference>
<reference evidence="3 4" key="1">
    <citation type="submission" date="2018-06" db="EMBL/GenBank/DDBJ databases">
        <authorList>
            <consortium name="Pathogen Informatics"/>
            <person name="Doyle S."/>
        </authorList>
    </citation>
    <scope>NUCLEOTIDE SEQUENCE [LARGE SCALE GENOMIC DNA]</scope>
    <source>
        <strain evidence="3 4">NCTC12413</strain>
    </source>
</reference>
<feature type="transmembrane region" description="Helical" evidence="1">
    <location>
        <begin position="91"/>
        <end position="111"/>
    </location>
</feature>